<sequence>MFRINVLFFIFNVFLVQTDKFPPVEEEPNIEYLHETCTKLVGVSDEEVRNYRLPDKSQKMMCYMLCIGIHSKWANPDGTMNYDYIVTHANEQLRTILLPTIEKCRNFPRADECETTYNFHLCVYEHDPEPGSVAVGFQQPP</sequence>
<reference evidence="7" key="1">
    <citation type="submission" date="2023-01" db="EMBL/GenBank/DDBJ databases">
        <title>Key to firefly adult light organ development and bioluminescence: homeobox transcription factors regulate luciferase expression and transportation to peroxisome.</title>
        <authorList>
            <person name="Fu X."/>
        </authorList>
    </citation>
    <scope>NUCLEOTIDE SEQUENCE [LARGE SCALE GENOMIC DNA]</scope>
</reference>
<dbReference type="CDD" id="cd23992">
    <property type="entry name" value="PBP_GOBP"/>
    <property type="match status" value="1"/>
</dbReference>
<evidence type="ECO:0000256" key="2">
    <source>
        <dbReference type="ARBA" id="ARBA00008098"/>
    </source>
</evidence>
<gene>
    <name evidence="6" type="ORF">RN001_003966</name>
</gene>
<evidence type="ECO:0000256" key="5">
    <source>
        <dbReference type="SAM" id="SignalP"/>
    </source>
</evidence>
<dbReference type="EMBL" id="JARPUR010000001">
    <property type="protein sequence ID" value="KAK4887695.1"/>
    <property type="molecule type" value="Genomic_DNA"/>
</dbReference>
<keyword evidence="4 5" id="KW-0732">Signal</keyword>
<dbReference type="Proteomes" id="UP001353858">
    <property type="component" value="Unassembled WGS sequence"/>
</dbReference>
<dbReference type="GO" id="GO:0005549">
    <property type="term" value="F:odorant binding"/>
    <property type="evidence" value="ECO:0007669"/>
    <property type="project" value="InterPro"/>
</dbReference>
<comment type="similarity">
    <text evidence="2">Belongs to the PBP/GOBP family.</text>
</comment>
<dbReference type="GO" id="GO:0007608">
    <property type="term" value="P:sensory perception of smell"/>
    <property type="evidence" value="ECO:0007669"/>
    <property type="project" value="TreeGrafter"/>
</dbReference>
<dbReference type="InterPro" id="IPR036728">
    <property type="entry name" value="PBP_GOBP_sf"/>
</dbReference>
<dbReference type="PANTHER" id="PTHR11857:SF43">
    <property type="entry name" value="GEO07291P1-RELATED"/>
    <property type="match status" value="1"/>
</dbReference>
<dbReference type="Pfam" id="PF01395">
    <property type="entry name" value="PBP_GOBP"/>
    <property type="match status" value="1"/>
</dbReference>
<dbReference type="SMART" id="SM00708">
    <property type="entry name" value="PhBP"/>
    <property type="match status" value="1"/>
</dbReference>
<comment type="subcellular location">
    <subcellularLocation>
        <location evidence="1">Secreted</location>
    </subcellularLocation>
</comment>
<feature type="chain" id="PRO_5043046263" evidence="5">
    <location>
        <begin position="19"/>
        <end position="141"/>
    </location>
</feature>
<dbReference type="PANTHER" id="PTHR11857">
    <property type="entry name" value="ODORANT BINDING PROTEIN-RELATED"/>
    <property type="match status" value="1"/>
</dbReference>
<dbReference type="GO" id="GO:0005615">
    <property type="term" value="C:extracellular space"/>
    <property type="evidence" value="ECO:0007669"/>
    <property type="project" value="TreeGrafter"/>
</dbReference>
<comment type="caution">
    <text evidence="6">The sequence shown here is derived from an EMBL/GenBank/DDBJ whole genome shotgun (WGS) entry which is preliminary data.</text>
</comment>
<evidence type="ECO:0000256" key="1">
    <source>
        <dbReference type="ARBA" id="ARBA00004613"/>
    </source>
</evidence>
<evidence type="ECO:0000313" key="7">
    <source>
        <dbReference type="Proteomes" id="UP001353858"/>
    </source>
</evidence>
<evidence type="ECO:0000256" key="3">
    <source>
        <dbReference type="ARBA" id="ARBA00022525"/>
    </source>
</evidence>
<organism evidence="6 7">
    <name type="scientific">Aquatica leii</name>
    <dbReference type="NCBI Taxonomy" id="1421715"/>
    <lineage>
        <taxon>Eukaryota</taxon>
        <taxon>Metazoa</taxon>
        <taxon>Ecdysozoa</taxon>
        <taxon>Arthropoda</taxon>
        <taxon>Hexapoda</taxon>
        <taxon>Insecta</taxon>
        <taxon>Pterygota</taxon>
        <taxon>Neoptera</taxon>
        <taxon>Endopterygota</taxon>
        <taxon>Coleoptera</taxon>
        <taxon>Polyphaga</taxon>
        <taxon>Elateriformia</taxon>
        <taxon>Elateroidea</taxon>
        <taxon>Lampyridae</taxon>
        <taxon>Luciolinae</taxon>
        <taxon>Aquatica</taxon>
    </lineage>
</organism>
<dbReference type="Gene3D" id="1.10.238.20">
    <property type="entry name" value="Pheromone/general odorant binding protein domain"/>
    <property type="match status" value="1"/>
</dbReference>
<accession>A0AAN7PGD2</accession>
<evidence type="ECO:0000313" key="6">
    <source>
        <dbReference type="EMBL" id="KAK4887695.1"/>
    </source>
</evidence>
<dbReference type="AlphaFoldDB" id="A0AAN7PGD2"/>
<name>A0AAN7PGD2_9COLE</name>
<dbReference type="SUPFAM" id="SSF47565">
    <property type="entry name" value="Insect pheromone/odorant-binding proteins"/>
    <property type="match status" value="1"/>
</dbReference>
<proteinExistence type="inferred from homology"/>
<keyword evidence="3" id="KW-0964">Secreted</keyword>
<keyword evidence="7" id="KW-1185">Reference proteome</keyword>
<feature type="signal peptide" evidence="5">
    <location>
        <begin position="1"/>
        <end position="18"/>
    </location>
</feature>
<protein>
    <submittedName>
        <fullName evidence="6">Uncharacterized protein</fullName>
    </submittedName>
</protein>
<evidence type="ECO:0000256" key="4">
    <source>
        <dbReference type="ARBA" id="ARBA00022729"/>
    </source>
</evidence>
<dbReference type="InterPro" id="IPR006170">
    <property type="entry name" value="PBP/GOBP"/>
</dbReference>